<keyword evidence="2" id="KW-1133">Transmembrane helix</keyword>
<feature type="transmembrane region" description="Helical" evidence="2">
    <location>
        <begin position="112"/>
        <end position="133"/>
    </location>
</feature>
<protein>
    <submittedName>
        <fullName evidence="3">Uncharacterized protein</fullName>
    </submittedName>
</protein>
<proteinExistence type="predicted"/>
<comment type="caution">
    <text evidence="3">The sequence shown here is derived from an EMBL/GenBank/DDBJ whole genome shotgun (WGS) entry which is preliminary data.</text>
</comment>
<reference evidence="3" key="1">
    <citation type="submission" date="2023-05" db="EMBL/GenBank/DDBJ databases">
        <title>Nepenthes gracilis genome sequencing.</title>
        <authorList>
            <person name="Fukushima K."/>
        </authorList>
    </citation>
    <scope>NUCLEOTIDE SEQUENCE</scope>
    <source>
        <strain evidence="3">SING2019-196</strain>
    </source>
</reference>
<keyword evidence="2" id="KW-0472">Membrane</keyword>
<keyword evidence="2" id="KW-0812">Transmembrane</keyword>
<accession>A0AAD3S7I0</accession>
<name>A0AAD3S7I0_NEPGR</name>
<evidence type="ECO:0000313" key="3">
    <source>
        <dbReference type="EMBL" id="GMH05947.1"/>
    </source>
</evidence>
<keyword evidence="4" id="KW-1185">Reference proteome</keyword>
<feature type="compositionally biased region" description="Basic and acidic residues" evidence="1">
    <location>
        <begin position="17"/>
        <end position="35"/>
    </location>
</feature>
<organism evidence="3 4">
    <name type="scientific">Nepenthes gracilis</name>
    <name type="common">Slender pitcher plant</name>
    <dbReference type="NCBI Taxonomy" id="150966"/>
    <lineage>
        <taxon>Eukaryota</taxon>
        <taxon>Viridiplantae</taxon>
        <taxon>Streptophyta</taxon>
        <taxon>Embryophyta</taxon>
        <taxon>Tracheophyta</taxon>
        <taxon>Spermatophyta</taxon>
        <taxon>Magnoliopsida</taxon>
        <taxon>eudicotyledons</taxon>
        <taxon>Gunneridae</taxon>
        <taxon>Pentapetalae</taxon>
        <taxon>Caryophyllales</taxon>
        <taxon>Nepenthaceae</taxon>
        <taxon>Nepenthes</taxon>
    </lineage>
</organism>
<evidence type="ECO:0000256" key="2">
    <source>
        <dbReference type="SAM" id="Phobius"/>
    </source>
</evidence>
<evidence type="ECO:0000313" key="4">
    <source>
        <dbReference type="Proteomes" id="UP001279734"/>
    </source>
</evidence>
<feature type="region of interest" description="Disordered" evidence="1">
    <location>
        <begin position="1"/>
        <end position="41"/>
    </location>
</feature>
<dbReference type="AlphaFoldDB" id="A0AAD3S7I0"/>
<dbReference type="Proteomes" id="UP001279734">
    <property type="component" value="Unassembled WGS sequence"/>
</dbReference>
<feature type="transmembrane region" description="Helical" evidence="2">
    <location>
        <begin position="63"/>
        <end position="84"/>
    </location>
</feature>
<gene>
    <name evidence="3" type="ORF">Nepgr_007787</name>
</gene>
<evidence type="ECO:0000256" key="1">
    <source>
        <dbReference type="SAM" id="MobiDB-lite"/>
    </source>
</evidence>
<sequence length="134" mass="14918">MGTAGCSPGWPSMADVAKGRQKQEAGKGGRPDFKLQEGNGLGLERSESLSLTRERLAAEKGSISLAYIRGWVGLLTWLVNSWYLPVRRYSDFSEVKADCVFASADLLTWPGAFLPIARFGLWWMPVWFAAVWFD</sequence>
<dbReference type="EMBL" id="BSYO01000006">
    <property type="protein sequence ID" value="GMH05947.1"/>
    <property type="molecule type" value="Genomic_DNA"/>
</dbReference>